<dbReference type="InterPro" id="IPR045254">
    <property type="entry name" value="Nit1/2_C-N_Hydrolase"/>
</dbReference>
<dbReference type="InParanoid" id="A0A482WM00"/>
<reference evidence="18 19" key="1">
    <citation type="journal article" date="2017" name="Gigascience">
        <title>Genome sequence of the small brown planthopper, Laodelphax striatellus.</title>
        <authorList>
            <person name="Zhu J."/>
            <person name="Jiang F."/>
            <person name="Wang X."/>
            <person name="Yang P."/>
            <person name="Bao Y."/>
            <person name="Zhao W."/>
            <person name="Wang W."/>
            <person name="Lu H."/>
            <person name="Wang Q."/>
            <person name="Cui N."/>
            <person name="Li J."/>
            <person name="Chen X."/>
            <person name="Luo L."/>
            <person name="Yu J."/>
            <person name="Kang L."/>
            <person name="Cui F."/>
        </authorList>
    </citation>
    <scope>NUCLEOTIDE SEQUENCE [LARGE SCALE GENOMIC DNA]</scope>
    <source>
        <strain evidence="18">Lst14</strain>
    </source>
</reference>
<dbReference type="GO" id="GO:0000166">
    <property type="term" value="F:nucleotide binding"/>
    <property type="evidence" value="ECO:0007669"/>
    <property type="project" value="UniProtKB-KW"/>
</dbReference>
<dbReference type="InterPro" id="IPR003010">
    <property type="entry name" value="C-N_Hydrolase"/>
</dbReference>
<dbReference type="AlphaFoldDB" id="A0A482WM00"/>
<keyword evidence="19" id="KW-1185">Reference proteome</keyword>
<evidence type="ECO:0000256" key="5">
    <source>
        <dbReference type="ARBA" id="ARBA00022801"/>
    </source>
</evidence>
<evidence type="ECO:0000256" key="2">
    <source>
        <dbReference type="ARBA" id="ARBA00011881"/>
    </source>
</evidence>
<dbReference type="GO" id="GO:0006139">
    <property type="term" value="P:nucleobase-containing compound metabolic process"/>
    <property type="evidence" value="ECO:0007669"/>
    <property type="project" value="TreeGrafter"/>
</dbReference>
<comment type="similarity">
    <text evidence="9">In the N-terminal section; belongs to the UPF0012 family.</text>
</comment>
<dbReference type="Proteomes" id="UP000291343">
    <property type="component" value="Unassembled WGS sequence"/>
</dbReference>
<evidence type="ECO:0000256" key="12">
    <source>
        <dbReference type="PIRSR" id="PIRSR639383-2"/>
    </source>
</evidence>
<keyword evidence="4" id="KW-0547">Nucleotide-binding</keyword>
<evidence type="ECO:0000256" key="11">
    <source>
        <dbReference type="PIRSR" id="PIRSR639383-1"/>
    </source>
</evidence>
<accession>A0A482WM00</accession>
<name>A0A482WM00_LAOST</name>
<evidence type="ECO:0000256" key="7">
    <source>
        <dbReference type="ARBA" id="ARBA00047780"/>
    </source>
</evidence>
<dbReference type="GO" id="GO:0047710">
    <property type="term" value="F:bis(5'-adenosyl)-triphosphatase activity"/>
    <property type="evidence" value="ECO:0007669"/>
    <property type="project" value="UniProtKB-EC"/>
</dbReference>
<dbReference type="InterPro" id="IPR036526">
    <property type="entry name" value="C-N_Hydrolase_sf"/>
</dbReference>
<dbReference type="GO" id="GO:0016811">
    <property type="term" value="F:hydrolase activity, acting on carbon-nitrogen (but not peptide) bonds, in linear amides"/>
    <property type="evidence" value="ECO:0007669"/>
    <property type="project" value="InterPro"/>
</dbReference>
<evidence type="ECO:0000259" key="17">
    <source>
        <dbReference type="PROSITE" id="PS51084"/>
    </source>
</evidence>
<dbReference type="PANTHER" id="PTHR23088:SF27">
    <property type="entry name" value="DEAMINATED GLUTATHIONE AMIDASE"/>
    <property type="match status" value="1"/>
</dbReference>
<feature type="active site" description="Tele-AMP-histidine intermediate" evidence="11">
    <location>
        <position position="434"/>
    </location>
</feature>
<evidence type="ECO:0000256" key="6">
    <source>
        <dbReference type="ARBA" id="ARBA00023268"/>
    </source>
</evidence>
<evidence type="ECO:0000313" key="18">
    <source>
        <dbReference type="EMBL" id="RZF34534.1"/>
    </source>
</evidence>
<dbReference type="Gene3D" id="3.30.428.10">
    <property type="entry name" value="HIT-like"/>
    <property type="match status" value="1"/>
</dbReference>
<evidence type="ECO:0000313" key="19">
    <source>
        <dbReference type="Proteomes" id="UP000291343"/>
    </source>
</evidence>
<comment type="cofactor">
    <cofactor evidence="1">
        <name>Mn(2+)</name>
        <dbReference type="ChEBI" id="CHEBI:29035"/>
    </cofactor>
</comment>
<comment type="function">
    <text evidence="8">Cleaves A-5'-PPP-5'A to yield AMP and ADP.</text>
</comment>
<comment type="caution">
    <text evidence="18">The sequence shown here is derived from an EMBL/GenBank/DDBJ whole genome shotgun (WGS) entry which is preliminary data.</text>
</comment>
<feature type="site" description="Important for induction of apoptosis" evidence="13">
    <location>
        <position position="452"/>
    </location>
</feature>
<dbReference type="PROSITE" id="PS50263">
    <property type="entry name" value="CN_HYDROLASE"/>
    <property type="match status" value="1"/>
</dbReference>
<evidence type="ECO:0000256" key="10">
    <source>
        <dbReference type="ARBA" id="ARBA00069577"/>
    </source>
</evidence>
<dbReference type="EC" id="3.6.1.29" evidence="3"/>
<evidence type="ECO:0000256" key="8">
    <source>
        <dbReference type="ARBA" id="ARBA00057461"/>
    </source>
</evidence>
<organism evidence="18 19">
    <name type="scientific">Laodelphax striatellus</name>
    <name type="common">Small brown planthopper</name>
    <name type="synonym">Delphax striatella</name>
    <dbReference type="NCBI Taxonomy" id="195883"/>
    <lineage>
        <taxon>Eukaryota</taxon>
        <taxon>Metazoa</taxon>
        <taxon>Ecdysozoa</taxon>
        <taxon>Arthropoda</taxon>
        <taxon>Hexapoda</taxon>
        <taxon>Insecta</taxon>
        <taxon>Pterygota</taxon>
        <taxon>Neoptera</taxon>
        <taxon>Paraneoptera</taxon>
        <taxon>Hemiptera</taxon>
        <taxon>Auchenorrhyncha</taxon>
        <taxon>Fulgoroidea</taxon>
        <taxon>Delphacidae</taxon>
        <taxon>Criomorphinae</taxon>
        <taxon>Laodelphax</taxon>
    </lineage>
</organism>
<evidence type="ECO:0000256" key="13">
    <source>
        <dbReference type="PIRSR" id="PIRSR639383-3"/>
    </source>
</evidence>
<feature type="binding site" evidence="12">
    <location>
        <position position="421"/>
    </location>
    <ligand>
        <name>substrate</name>
    </ligand>
</feature>
<dbReference type="Pfam" id="PF00795">
    <property type="entry name" value="CN_hydrolase"/>
    <property type="match status" value="1"/>
</dbReference>
<dbReference type="FunFam" id="3.60.110.10:FF:000005">
    <property type="entry name" value="nitrilase homolog 1 isoform X1"/>
    <property type="match status" value="1"/>
</dbReference>
<dbReference type="CDD" id="cd01275">
    <property type="entry name" value="FHIT"/>
    <property type="match status" value="1"/>
</dbReference>
<sequence>MNVFKTFKFIICTRHLNAYKPTGAVRYCTRALLNSCEATSNNLHFRNMDYNARVAVCQFTAKNDKEQNFMVCKHLIERASEDGAKMVFLPEACDYIGESKEEIVNLSEPLDGPLICRYRELAKAQKVWLSLGGIHEKANNGKVHNSHVLINEMGELVAVYRKLHLFDVEIPEKQVCIKESDFVEKGREIVRPVPTPAGKLGLAICYDMRFAELSVALRRLGAEVLTYPSAFTFATGAVHWEVLLRSRAIENQCYVIAAAQYGSHNKKRTSWGHAMVIDPSGNVVAQCSEGTGFVMANIDLSLIEDIRKSMPVDKQKRLDIYPELLPLAPVAPGTGSYQEQYQFGQVSIPETHIFYKTDSTMAFVNKRCVVPGHVLVAPLRPALRLQDLTPSEVADLFLVVQRVQQVMEQMHGCSSTTIAVQDGPDAGRTINHLHVHILPRKQKDFLNNDDIYHELQKHDKDETKPWRGLEEMGSEASVLRERFQ</sequence>
<dbReference type="STRING" id="195883.A0A482WM00"/>
<protein>
    <recommendedName>
        <fullName evidence="10">Nitrilase and fragile histidine triad fusion protein NitFhit</fullName>
        <ecNumber evidence="3">3.6.1.29</ecNumber>
    </recommendedName>
</protein>
<dbReference type="InterPro" id="IPR039383">
    <property type="entry name" value="FHIT"/>
</dbReference>
<evidence type="ECO:0000256" key="15">
    <source>
        <dbReference type="SAM" id="MobiDB-lite"/>
    </source>
</evidence>
<dbReference type="InterPro" id="IPR011146">
    <property type="entry name" value="HIT-like"/>
</dbReference>
<feature type="binding site" evidence="12">
    <location>
        <position position="365"/>
    </location>
    <ligand>
        <name>substrate</name>
    </ligand>
</feature>
<dbReference type="SUPFAM" id="SSF56317">
    <property type="entry name" value="Carbon-nitrogen hydrolase"/>
    <property type="match status" value="1"/>
</dbReference>
<comment type="subunit">
    <text evidence="2">Homotetramer.</text>
</comment>
<dbReference type="PANTHER" id="PTHR23088">
    <property type="entry name" value="NITRILASE-RELATED"/>
    <property type="match status" value="1"/>
</dbReference>
<dbReference type="EMBL" id="QKKF02031235">
    <property type="protein sequence ID" value="RZF34534.1"/>
    <property type="molecule type" value="Genomic_DNA"/>
</dbReference>
<dbReference type="PROSITE" id="PS51084">
    <property type="entry name" value="HIT_2"/>
    <property type="match status" value="1"/>
</dbReference>
<feature type="domain" description="CN hydrolase" evidence="16">
    <location>
        <begin position="52"/>
        <end position="300"/>
    </location>
</feature>
<evidence type="ECO:0000259" key="16">
    <source>
        <dbReference type="PROSITE" id="PS50263"/>
    </source>
</evidence>
<dbReference type="FunCoup" id="A0A482WM00">
    <property type="interactions" value="605"/>
</dbReference>
<evidence type="ECO:0000256" key="3">
    <source>
        <dbReference type="ARBA" id="ARBA00012377"/>
    </source>
</evidence>
<dbReference type="CDD" id="cd07572">
    <property type="entry name" value="nit"/>
    <property type="match status" value="1"/>
</dbReference>
<dbReference type="InterPro" id="IPR036265">
    <property type="entry name" value="HIT-like_sf"/>
</dbReference>
<evidence type="ECO:0000256" key="14">
    <source>
        <dbReference type="PROSITE-ProRule" id="PRU00464"/>
    </source>
</evidence>
<feature type="region of interest" description="Disordered" evidence="15">
    <location>
        <begin position="463"/>
        <end position="484"/>
    </location>
</feature>
<feature type="short sequence motif" description="Histidine triad motif" evidence="14">
    <location>
        <begin position="432"/>
        <end position="436"/>
    </location>
</feature>
<evidence type="ECO:0000256" key="1">
    <source>
        <dbReference type="ARBA" id="ARBA00001936"/>
    </source>
</evidence>
<keyword evidence="5" id="KW-0378">Hydrolase</keyword>
<keyword evidence="6" id="KW-0511">Multifunctional enzyme</keyword>
<comment type="catalytic activity">
    <reaction evidence="7">
        <text>P(1),P(3)-bis(5'-adenosyl) triphosphate + H2O = AMP + ADP + 2 H(+)</text>
        <dbReference type="Rhea" id="RHEA:13893"/>
        <dbReference type="ChEBI" id="CHEBI:15377"/>
        <dbReference type="ChEBI" id="CHEBI:15378"/>
        <dbReference type="ChEBI" id="CHEBI:58529"/>
        <dbReference type="ChEBI" id="CHEBI:456215"/>
        <dbReference type="ChEBI" id="CHEBI:456216"/>
        <dbReference type="EC" id="3.6.1.29"/>
    </reaction>
</comment>
<proteinExistence type="inferred from homology"/>
<dbReference type="SUPFAM" id="SSF54197">
    <property type="entry name" value="HIT-like"/>
    <property type="match status" value="1"/>
</dbReference>
<dbReference type="FunFam" id="3.30.428.10:FF:000011">
    <property type="entry name" value="Fragile histidine triad"/>
    <property type="match status" value="1"/>
</dbReference>
<dbReference type="Pfam" id="PF01230">
    <property type="entry name" value="HIT"/>
    <property type="match status" value="1"/>
</dbReference>
<dbReference type="Gene3D" id="3.60.110.10">
    <property type="entry name" value="Carbon-nitrogen hydrolase"/>
    <property type="match status" value="1"/>
</dbReference>
<dbReference type="OrthoDB" id="680339at2759"/>
<gene>
    <name evidence="18" type="ORF">LSTR_LSTR013248</name>
</gene>
<evidence type="ECO:0000256" key="9">
    <source>
        <dbReference type="ARBA" id="ARBA00061127"/>
    </source>
</evidence>
<evidence type="ECO:0000256" key="4">
    <source>
        <dbReference type="ARBA" id="ARBA00022741"/>
    </source>
</evidence>
<feature type="domain" description="HIT" evidence="17">
    <location>
        <begin position="339"/>
        <end position="447"/>
    </location>
</feature>
<dbReference type="SMR" id="A0A482WM00"/>
<feature type="binding site" evidence="12">
    <location>
        <position position="436"/>
    </location>
    <ligand>
        <name>substrate</name>
    </ligand>
</feature>